<dbReference type="GO" id="GO:0005576">
    <property type="term" value="C:extracellular region"/>
    <property type="evidence" value="ECO:0007669"/>
    <property type="project" value="UniProtKB-SubCell"/>
</dbReference>
<dbReference type="EMBL" id="CP007790">
    <property type="protein sequence ID" value="AJK68699.1"/>
    <property type="molecule type" value="Genomic_DNA"/>
</dbReference>
<dbReference type="InterPro" id="IPR029058">
    <property type="entry name" value="AB_hydrolase_fold"/>
</dbReference>
<name>A0A0B6TR03_9CORY</name>
<evidence type="ECO:0000256" key="1">
    <source>
        <dbReference type="ARBA" id="ARBA00004613"/>
    </source>
</evidence>
<keyword evidence="4" id="KW-0732">Signal</keyword>
<evidence type="ECO:0000256" key="5">
    <source>
        <dbReference type="ARBA" id="ARBA00022801"/>
    </source>
</evidence>
<sequence length="301" mass="31497">MLLFPIVNQTKSLRRVLPALVVMFTLILSQGTLQPPPAAAQPFSSSSLLPGSSRGVGGQTFPLAVGQRDVLVSLPENYDPALARPVLLAFGGWGVAPEEMAASTGLRPGSDAIIAYARGVDNAWAGAPYARTSLEQDTAYARAIVDAIAEHHPVDRARVYAIGHSNGGAFATALACRAPDLVAGVVSVAGMFYNQVDEGCPGGGVPVMLIHATNDDVALIDGGVRHGAPFLSTREVFQRWGARNGCQPVTTGQMLPAIGATHQAWSGCRADTELVVSESAGHQWPAHAPALARDFLSRQFG</sequence>
<dbReference type="STRING" id="1224162.B840_05415"/>
<dbReference type="Gene3D" id="3.40.50.1820">
    <property type="entry name" value="alpha/beta hydrolase"/>
    <property type="match status" value="1"/>
</dbReference>
<keyword evidence="2" id="KW-0964">Secreted</keyword>
<keyword evidence="6" id="KW-0119">Carbohydrate metabolism</keyword>
<dbReference type="Proteomes" id="UP000031928">
    <property type="component" value="Chromosome"/>
</dbReference>
<protein>
    <recommendedName>
        <fullName evidence="8">AB hydrolase-1 domain-containing protein</fullName>
    </recommendedName>
</protein>
<dbReference type="HOGENOM" id="CLU_027551_5_0_11"/>
<evidence type="ECO:0000256" key="4">
    <source>
        <dbReference type="ARBA" id="ARBA00022729"/>
    </source>
</evidence>
<dbReference type="Pfam" id="PF00561">
    <property type="entry name" value="Abhydrolase_1"/>
    <property type="match status" value="1"/>
</dbReference>
<keyword evidence="5" id="KW-0378">Hydrolase</keyword>
<keyword evidence="10" id="KW-1185">Reference proteome</keyword>
<evidence type="ECO:0000259" key="8">
    <source>
        <dbReference type="Pfam" id="PF00561"/>
    </source>
</evidence>
<organism evidence="9 10">
    <name type="scientific">Corynebacterium marinum DSM 44953</name>
    <dbReference type="NCBI Taxonomy" id="1224162"/>
    <lineage>
        <taxon>Bacteria</taxon>
        <taxon>Bacillati</taxon>
        <taxon>Actinomycetota</taxon>
        <taxon>Actinomycetes</taxon>
        <taxon>Mycobacteriales</taxon>
        <taxon>Corynebacteriaceae</taxon>
        <taxon>Corynebacterium</taxon>
    </lineage>
</organism>
<evidence type="ECO:0000313" key="9">
    <source>
        <dbReference type="EMBL" id="AJK68699.1"/>
    </source>
</evidence>
<accession>A0A0B6TR03</accession>
<feature type="domain" description="AB hydrolase-1" evidence="8">
    <location>
        <begin position="131"/>
        <end position="190"/>
    </location>
</feature>
<comment type="subcellular location">
    <subcellularLocation>
        <location evidence="1">Secreted</location>
    </subcellularLocation>
</comment>
<evidence type="ECO:0000313" key="10">
    <source>
        <dbReference type="Proteomes" id="UP000031928"/>
    </source>
</evidence>
<dbReference type="PANTHER" id="PTHR38050:SF2">
    <property type="entry name" value="FERULOYL ESTERASE C-RELATED"/>
    <property type="match status" value="1"/>
</dbReference>
<dbReference type="InterPro" id="IPR000073">
    <property type="entry name" value="AB_hydrolase_1"/>
</dbReference>
<dbReference type="SUPFAM" id="SSF53474">
    <property type="entry name" value="alpha/beta-Hydrolases"/>
    <property type="match status" value="1"/>
</dbReference>
<reference evidence="9 10" key="1">
    <citation type="submission" date="2014-05" db="EMBL/GenBank/DDBJ databases">
        <title>Complete genome sequence of Corynebacterium marinum DSM 44953.</title>
        <authorList>
            <person name="Schaffert L."/>
            <person name="Albersmeier A."/>
            <person name="Kalinowski J."/>
            <person name="Ruckert C."/>
        </authorList>
    </citation>
    <scope>NUCLEOTIDE SEQUENCE [LARGE SCALE GENOMIC DNA]</scope>
    <source>
        <strain evidence="9 10">DSM 44953</strain>
    </source>
</reference>
<dbReference type="AlphaFoldDB" id="A0A0B6TR03"/>
<dbReference type="KEGG" id="cmq:B840_05415"/>
<evidence type="ECO:0000256" key="2">
    <source>
        <dbReference type="ARBA" id="ARBA00022525"/>
    </source>
</evidence>
<dbReference type="GO" id="GO:0030600">
    <property type="term" value="F:feruloyl esterase activity"/>
    <property type="evidence" value="ECO:0007669"/>
    <property type="project" value="InterPro"/>
</dbReference>
<dbReference type="InterPro" id="IPR043595">
    <property type="entry name" value="FaeB/C/D"/>
</dbReference>
<evidence type="ECO:0000256" key="7">
    <source>
        <dbReference type="ARBA" id="ARBA00023326"/>
    </source>
</evidence>
<evidence type="ECO:0000256" key="6">
    <source>
        <dbReference type="ARBA" id="ARBA00023277"/>
    </source>
</evidence>
<dbReference type="PANTHER" id="PTHR38050">
    <property type="match status" value="1"/>
</dbReference>
<keyword evidence="7" id="KW-0624">Polysaccharide degradation</keyword>
<keyword evidence="3" id="KW-0858">Xylan degradation</keyword>
<evidence type="ECO:0000256" key="3">
    <source>
        <dbReference type="ARBA" id="ARBA00022651"/>
    </source>
</evidence>
<proteinExistence type="predicted"/>
<dbReference type="GO" id="GO:0045493">
    <property type="term" value="P:xylan catabolic process"/>
    <property type="evidence" value="ECO:0007669"/>
    <property type="project" value="UniProtKB-KW"/>
</dbReference>
<gene>
    <name evidence="9" type="ORF">B840_05415</name>
</gene>